<dbReference type="EMBL" id="NMVO01000018">
    <property type="protein sequence ID" value="OYO08649.1"/>
    <property type="molecule type" value="Genomic_DNA"/>
</dbReference>
<accession>A0A255FY97</accession>
<evidence type="ECO:0008006" key="3">
    <source>
        <dbReference type="Google" id="ProtNLM"/>
    </source>
</evidence>
<dbReference type="AlphaFoldDB" id="A0A255FY97"/>
<comment type="caution">
    <text evidence="1">The sequence shown here is derived from an EMBL/GenBank/DDBJ whole genome shotgun (WGS) entry which is preliminary data.</text>
</comment>
<reference evidence="1 2" key="1">
    <citation type="submission" date="2017-07" db="EMBL/GenBank/DDBJ databases">
        <title>Draft whole genome sequences of clinical Proprionibacteriaceae strains.</title>
        <authorList>
            <person name="Bernier A.-M."/>
            <person name="Bernard K."/>
            <person name="Domingo M.-C."/>
        </authorList>
    </citation>
    <scope>NUCLEOTIDE SEQUENCE [LARGE SCALE GENOMIC DNA]</scope>
    <source>
        <strain evidence="1 2">NML 030167</strain>
    </source>
</reference>
<dbReference type="RefSeq" id="WP_094406842.1">
    <property type="nucleotide sequence ID" value="NZ_NMVO01000018.1"/>
</dbReference>
<evidence type="ECO:0000313" key="2">
    <source>
        <dbReference type="Proteomes" id="UP000215896"/>
    </source>
</evidence>
<evidence type="ECO:0000313" key="1">
    <source>
        <dbReference type="EMBL" id="OYO08649.1"/>
    </source>
</evidence>
<gene>
    <name evidence="1" type="ORF">CGZ94_19190</name>
</gene>
<dbReference type="Proteomes" id="UP000215896">
    <property type="component" value="Unassembled WGS sequence"/>
</dbReference>
<sequence>MKGSHFYADASIAELYAWFAEEAAGSSPTWQRLCEWIATDPAAEPLRERLDKLPGTKRQPNLFLGGLRFLDAPTDPGGALLDWVGEHWPALEQVILTRATQTNEPGRCATLLPAFADLSGPLALIEIGMSAGLCLVPDRYAYRWLLPDGGVHTLGDGAPELTCRIDTGQQRESKPPLPETMPEIVWRVGIDLNPLDPADAEDARWLRSLVWPDQPEREQRLATALDTAAGVPVTRVRGDLLAELPGLVERAPAGATVVVFGSAVLAYLQREDRQRYLDLVEGLGVHWIANEGERVVPGVGERAPAWDGPPSFVLSRDGVPLARTGPHGQYLSWL</sequence>
<name>A0A255FY97_9ACTN</name>
<organism evidence="1 2">
    <name type="scientific">Enemella evansiae</name>
    <dbReference type="NCBI Taxonomy" id="2016499"/>
    <lineage>
        <taxon>Bacteria</taxon>
        <taxon>Bacillati</taxon>
        <taxon>Actinomycetota</taxon>
        <taxon>Actinomycetes</taxon>
        <taxon>Propionibacteriales</taxon>
        <taxon>Propionibacteriaceae</taxon>
        <taxon>Enemella</taxon>
    </lineage>
</organism>
<protein>
    <recommendedName>
        <fullName evidence="3">DUF2332 domain-containing protein</fullName>
    </recommendedName>
</protein>
<dbReference type="OrthoDB" id="8899077at2"/>
<proteinExistence type="predicted"/>
<dbReference type="InterPro" id="IPR011200">
    <property type="entry name" value="UCP012608"/>
</dbReference>
<dbReference type="Pfam" id="PF10094">
    <property type="entry name" value="DUF2332"/>
    <property type="match status" value="1"/>
</dbReference>
<keyword evidence="2" id="KW-1185">Reference proteome</keyword>